<name>A0A4Y6PY80_PERCE</name>
<dbReference type="AlphaFoldDB" id="A0A4Y6PY80"/>
<sequence length="306" mass="33358">MSLDTWDLGRGSRIFRRSASFALVLLAYIFTVGLAYAGEGGRAKVKLIVADSVDSKSADEAYERARLQEITKEAARRVRKRLKTARIKNFDVETEAPRTVRVSAGGGVSHSLLAGIVAPQGRFALRPVEPVGERWTKISTKLPAGVEVRQKKGSLEAEDAYLWSRSRAKLAKAIAQVDAGAYEIETYPAGGGWRTLALAAPVATHKDVAGASIRMGKTGDVYVRLTFRHKVSAAHLAARTHRTFAVVLDEEVVATFQRIDTSFGSSLTVTAPEHLQSDRARKLWAQQVAGRLAAYMTVPLIEVNDD</sequence>
<dbReference type="RefSeq" id="WP_141199580.1">
    <property type="nucleotide sequence ID" value="NZ_CP041186.1"/>
</dbReference>
<dbReference type="Proteomes" id="UP000315995">
    <property type="component" value="Chromosome"/>
</dbReference>
<accession>A0A4Y6PY80</accession>
<dbReference type="OrthoDB" id="5500798at2"/>
<proteinExistence type="predicted"/>
<protein>
    <submittedName>
        <fullName evidence="1">Uncharacterized protein</fullName>
    </submittedName>
</protein>
<dbReference type="EMBL" id="CP041186">
    <property type="protein sequence ID" value="QDG53119.1"/>
    <property type="molecule type" value="Genomic_DNA"/>
</dbReference>
<reference evidence="1 2" key="1">
    <citation type="submission" date="2019-06" db="EMBL/GenBank/DDBJ databases">
        <title>Persicimonas caeni gen. nov., sp. nov., a predatory bacterium isolated from solar saltern.</title>
        <authorList>
            <person name="Wang S."/>
        </authorList>
    </citation>
    <scope>NUCLEOTIDE SEQUENCE [LARGE SCALE GENOMIC DNA]</scope>
    <source>
        <strain evidence="1 2">YN101</strain>
    </source>
</reference>
<gene>
    <name evidence="1" type="ORF">FIV42_20950</name>
</gene>
<keyword evidence="2" id="KW-1185">Reference proteome</keyword>
<evidence type="ECO:0000313" key="1">
    <source>
        <dbReference type="EMBL" id="QDG53119.1"/>
    </source>
</evidence>
<accession>A0A5B8Y9P7</accession>
<organism evidence="1 2">
    <name type="scientific">Persicimonas caeni</name>
    <dbReference type="NCBI Taxonomy" id="2292766"/>
    <lineage>
        <taxon>Bacteria</taxon>
        <taxon>Deltaproteobacteria</taxon>
        <taxon>Bradymonadales</taxon>
        <taxon>Bradymonadaceae</taxon>
        <taxon>Persicimonas</taxon>
    </lineage>
</organism>
<evidence type="ECO:0000313" key="2">
    <source>
        <dbReference type="Proteomes" id="UP000315995"/>
    </source>
</evidence>